<evidence type="ECO:0000313" key="5">
    <source>
        <dbReference type="Proteomes" id="UP000192760"/>
    </source>
</evidence>
<dbReference type="PANTHER" id="PTHR43000">
    <property type="entry name" value="DTDP-D-GLUCOSE 4,6-DEHYDRATASE-RELATED"/>
    <property type="match status" value="1"/>
</dbReference>
<dbReference type="SUPFAM" id="SSF51735">
    <property type="entry name" value="NAD(P)-binding Rossmann-fold domains"/>
    <property type="match status" value="1"/>
</dbReference>
<comment type="similarity">
    <text evidence="1">Belongs to the NAD(P)-dependent epimerase/dehydratase family.</text>
</comment>
<evidence type="ECO:0000313" key="3">
    <source>
        <dbReference type="EMBL" id="BBY38131.1"/>
    </source>
</evidence>
<reference evidence="3" key="3">
    <citation type="submission" date="2020-02" db="EMBL/GenBank/DDBJ databases">
        <authorList>
            <person name="Matsumoto Y."/>
            <person name="Motooka D."/>
            <person name="Nakamura S."/>
        </authorList>
    </citation>
    <scope>NUCLEOTIDE SEQUENCE</scope>
    <source>
        <strain evidence="3">JCM 18113</strain>
    </source>
</reference>
<dbReference type="RefSeq" id="WP_083095962.1">
    <property type="nucleotide sequence ID" value="NZ_AP022590.1"/>
</dbReference>
<keyword evidence="6" id="KW-1185">Reference proteome</keyword>
<dbReference type="Proteomes" id="UP000465812">
    <property type="component" value="Chromosome"/>
</dbReference>
<dbReference type="STRING" id="560555.BST30_15720"/>
<evidence type="ECO:0000256" key="1">
    <source>
        <dbReference type="ARBA" id="ARBA00007637"/>
    </source>
</evidence>
<reference evidence="3 6" key="2">
    <citation type="journal article" date="2019" name="Emerg. Microbes Infect.">
        <title>Comprehensive subspecies identification of 175 nontuberculous mycobacteria species based on 7547 genomic profiles.</title>
        <authorList>
            <person name="Matsumoto Y."/>
            <person name="Kinjo T."/>
            <person name="Motooka D."/>
            <person name="Nabeya D."/>
            <person name="Jung N."/>
            <person name="Uechi K."/>
            <person name="Horii T."/>
            <person name="Iida T."/>
            <person name="Fujita J."/>
            <person name="Nakamura S."/>
        </authorList>
    </citation>
    <scope>NUCLEOTIDE SEQUENCE [LARGE SCALE GENOMIC DNA]</scope>
    <source>
        <strain evidence="3 6">JCM 18113</strain>
    </source>
</reference>
<evidence type="ECO:0000259" key="2">
    <source>
        <dbReference type="Pfam" id="PF01370"/>
    </source>
</evidence>
<dbReference type="InterPro" id="IPR001509">
    <property type="entry name" value="Epimerase_deHydtase"/>
</dbReference>
<dbReference type="AlphaFoldDB" id="A0A1X0FUE9"/>
<dbReference type="Proteomes" id="UP000192760">
    <property type="component" value="Unassembled WGS sequence"/>
</dbReference>
<reference evidence="4 5" key="1">
    <citation type="submission" date="2017-02" db="EMBL/GenBank/DDBJ databases">
        <title>The new phylogeny of genus Mycobacterium.</title>
        <authorList>
            <person name="Tortoli E."/>
            <person name="Trovato A."/>
            <person name="Cirillo D.M."/>
        </authorList>
    </citation>
    <scope>NUCLEOTIDE SEQUENCE [LARGE SCALE GENOMIC DNA]</scope>
    <source>
        <strain evidence="4 5">DSM 45255</strain>
    </source>
</reference>
<evidence type="ECO:0000313" key="6">
    <source>
        <dbReference type="Proteomes" id="UP000465812"/>
    </source>
</evidence>
<name>A0A1X0FUE9_MYCNT</name>
<protein>
    <submittedName>
        <fullName evidence="3">Dehydratase</fullName>
    </submittedName>
</protein>
<evidence type="ECO:0000313" key="4">
    <source>
        <dbReference type="EMBL" id="ORB04910.1"/>
    </source>
</evidence>
<dbReference type="EMBL" id="MVHW01000017">
    <property type="protein sequence ID" value="ORB04910.1"/>
    <property type="molecule type" value="Genomic_DNA"/>
</dbReference>
<dbReference type="InterPro" id="IPR036291">
    <property type="entry name" value="NAD(P)-bd_dom_sf"/>
</dbReference>
<dbReference type="Pfam" id="PF01370">
    <property type="entry name" value="Epimerase"/>
    <property type="match status" value="1"/>
</dbReference>
<sequence>MLAGKKILVTGATGTIARPIAEHLVHDNEVWCAGRFSDPNAKRQLEAQGVRTCFWDMGTGDFSAVPYDFTHVLHSALQIGPSLEEHDRAITFNAEGAALLMQHCCRAEAFVHVSTFCVYKTHSDHPRHLYSETDALGVDMTFSASYPVSKIAAEGAVRAASRLLDLPTTIARMNIGYSWTGGTGGLPVSYYKRMAAGDTIPLPIGHDDLCSPIGAQDIAVQSHALFEVASTPATIVNWAGNDAVSTREMCEYIAGVAGLEPKFAPSEIRFDKRASDNARRNELIGKCSVHWKDGIPETLERRLGIAIK</sequence>
<feature type="domain" description="NAD-dependent epimerase/dehydratase" evidence="2">
    <location>
        <begin position="7"/>
        <end position="178"/>
    </location>
</feature>
<proteinExistence type="inferred from homology"/>
<gene>
    <name evidence="4" type="ORF">BST30_15720</name>
    <name evidence="3" type="ORF">MMAN_22650</name>
</gene>
<accession>A0A1X0FUE9</accession>
<dbReference type="Gene3D" id="3.40.50.720">
    <property type="entry name" value="NAD(P)-binding Rossmann-like Domain"/>
    <property type="match status" value="1"/>
</dbReference>
<organism evidence="4 5">
    <name type="scientific">Mycobacterium mantenii</name>
    <dbReference type="NCBI Taxonomy" id="560555"/>
    <lineage>
        <taxon>Bacteria</taxon>
        <taxon>Bacillati</taxon>
        <taxon>Actinomycetota</taxon>
        <taxon>Actinomycetes</taxon>
        <taxon>Mycobacteriales</taxon>
        <taxon>Mycobacteriaceae</taxon>
        <taxon>Mycobacterium</taxon>
        <taxon>Mycobacterium avium complex (MAC)</taxon>
    </lineage>
</organism>
<dbReference type="EMBL" id="AP022590">
    <property type="protein sequence ID" value="BBY38131.1"/>
    <property type="molecule type" value="Genomic_DNA"/>
</dbReference>